<proteinExistence type="predicted"/>
<dbReference type="InterPro" id="IPR013762">
    <property type="entry name" value="Integrase-like_cat_sf"/>
</dbReference>
<evidence type="ECO:0000313" key="3">
    <source>
        <dbReference type="EMBL" id="EYF07071.1"/>
    </source>
</evidence>
<dbReference type="InterPro" id="IPR011010">
    <property type="entry name" value="DNA_brk_join_enz"/>
</dbReference>
<dbReference type="eggNOG" id="COG0582">
    <property type="taxonomic scope" value="Bacteria"/>
</dbReference>
<name>A0A017TES9_9BACT</name>
<evidence type="ECO:0000259" key="2">
    <source>
        <dbReference type="PROSITE" id="PS51898"/>
    </source>
</evidence>
<sequence>MPWGRLRAVHTGPVPALLAERYTPATANRYLAALRGVLAQARRHGQMTYEEYEDATDFKPVRGERSKPGRKLTGEELRRMFASARGDVRRRRGARDAAVLALLSGGGLRRAEVAGLELGGFDGVAVQVLGKGNKQRLVPLPDGALRAVEDWLAVRGRHPGPLVTHLRNQRRGLCAETINDVVQGLAERAGVRKLTSHDGRRTYITDLLLAGAPVRDVQALVGHASLEQTEKYLRDNQREQAKARTVKLLAVPY</sequence>
<protein>
    <submittedName>
        <fullName evidence="3">Phage integrase</fullName>
    </submittedName>
</protein>
<dbReference type="Gene3D" id="1.10.443.10">
    <property type="entry name" value="Intergrase catalytic core"/>
    <property type="match status" value="1"/>
</dbReference>
<dbReference type="GO" id="GO:0015074">
    <property type="term" value="P:DNA integration"/>
    <property type="evidence" value="ECO:0007669"/>
    <property type="project" value="InterPro"/>
</dbReference>
<dbReference type="Pfam" id="PF00589">
    <property type="entry name" value="Phage_integrase"/>
    <property type="match status" value="1"/>
</dbReference>
<dbReference type="AlphaFoldDB" id="A0A017TES9"/>
<dbReference type="GO" id="GO:0006310">
    <property type="term" value="P:DNA recombination"/>
    <property type="evidence" value="ECO:0007669"/>
    <property type="project" value="UniProtKB-KW"/>
</dbReference>
<dbReference type="Proteomes" id="UP000019678">
    <property type="component" value="Unassembled WGS sequence"/>
</dbReference>
<feature type="domain" description="Tyr recombinase" evidence="2">
    <location>
        <begin position="67"/>
        <end position="245"/>
    </location>
</feature>
<evidence type="ECO:0000313" key="4">
    <source>
        <dbReference type="Proteomes" id="UP000019678"/>
    </source>
</evidence>
<dbReference type="PANTHER" id="PTHR30349">
    <property type="entry name" value="PHAGE INTEGRASE-RELATED"/>
    <property type="match status" value="1"/>
</dbReference>
<dbReference type="SUPFAM" id="SSF56349">
    <property type="entry name" value="DNA breaking-rejoining enzymes"/>
    <property type="match status" value="1"/>
</dbReference>
<organism evidence="3 4">
    <name type="scientific">Chondromyces apiculatus DSM 436</name>
    <dbReference type="NCBI Taxonomy" id="1192034"/>
    <lineage>
        <taxon>Bacteria</taxon>
        <taxon>Pseudomonadati</taxon>
        <taxon>Myxococcota</taxon>
        <taxon>Polyangia</taxon>
        <taxon>Polyangiales</taxon>
        <taxon>Polyangiaceae</taxon>
        <taxon>Chondromyces</taxon>
    </lineage>
</organism>
<dbReference type="STRING" id="1192034.CAP_1330"/>
<dbReference type="GO" id="GO:0003677">
    <property type="term" value="F:DNA binding"/>
    <property type="evidence" value="ECO:0007669"/>
    <property type="project" value="InterPro"/>
</dbReference>
<keyword evidence="4" id="KW-1185">Reference proteome</keyword>
<dbReference type="PANTHER" id="PTHR30349:SF64">
    <property type="entry name" value="PROPHAGE INTEGRASE INTD-RELATED"/>
    <property type="match status" value="1"/>
</dbReference>
<dbReference type="PROSITE" id="PS51898">
    <property type="entry name" value="TYR_RECOMBINASE"/>
    <property type="match status" value="1"/>
</dbReference>
<accession>A0A017TES9</accession>
<keyword evidence="1" id="KW-0233">DNA recombination</keyword>
<comment type="caution">
    <text evidence="3">The sequence shown here is derived from an EMBL/GenBank/DDBJ whole genome shotgun (WGS) entry which is preliminary data.</text>
</comment>
<dbReference type="EMBL" id="ASRX01000013">
    <property type="protein sequence ID" value="EYF07071.1"/>
    <property type="molecule type" value="Genomic_DNA"/>
</dbReference>
<gene>
    <name evidence="3" type="ORF">CAP_1330</name>
</gene>
<reference evidence="3 4" key="1">
    <citation type="submission" date="2013-05" db="EMBL/GenBank/DDBJ databases">
        <title>Genome assembly of Chondromyces apiculatus DSM 436.</title>
        <authorList>
            <person name="Sharma G."/>
            <person name="Khatri I."/>
            <person name="Kaur C."/>
            <person name="Mayilraj S."/>
            <person name="Subramanian S."/>
        </authorList>
    </citation>
    <scope>NUCLEOTIDE SEQUENCE [LARGE SCALE GENOMIC DNA]</scope>
    <source>
        <strain evidence="3 4">DSM 436</strain>
    </source>
</reference>
<evidence type="ECO:0000256" key="1">
    <source>
        <dbReference type="ARBA" id="ARBA00023172"/>
    </source>
</evidence>
<dbReference type="InterPro" id="IPR002104">
    <property type="entry name" value="Integrase_catalytic"/>
</dbReference>
<dbReference type="InterPro" id="IPR050090">
    <property type="entry name" value="Tyrosine_recombinase_XerCD"/>
</dbReference>
<dbReference type="RefSeq" id="WP_197041098.1">
    <property type="nucleotide sequence ID" value="NZ_ASRX01000013.1"/>
</dbReference>